<dbReference type="Pfam" id="PF00107">
    <property type="entry name" value="ADH_zinc_N"/>
    <property type="match status" value="1"/>
</dbReference>
<dbReference type="Proteomes" id="UP000030466">
    <property type="component" value="Unassembled WGS sequence"/>
</dbReference>
<reference evidence="6 7" key="1">
    <citation type="journal article" date="2003" name="Int. J. Syst. Evol. Microbiol.">
        <title>Kocuria polaris sp. nov., an orange-pigmented psychrophilic bacterium isolated from an Antarctic cyanobacterial mat sample.</title>
        <authorList>
            <person name="Reddy G.S."/>
            <person name="Prakash J.S."/>
            <person name="Prabahar V."/>
            <person name="Matsumoto G.I."/>
            <person name="Stackebrandt E."/>
            <person name="Shivaji S."/>
        </authorList>
    </citation>
    <scope>NUCLEOTIDE SEQUENCE [LARGE SCALE GENOMIC DNA]</scope>
    <source>
        <strain evidence="6 7">CMS 76or</strain>
    </source>
</reference>
<name>A0A0A6VTZ0_KOCRO</name>
<dbReference type="RefSeq" id="WP_017835086.1">
    <property type="nucleotide sequence ID" value="NZ_JSUH01000003.1"/>
</dbReference>
<dbReference type="InterPro" id="IPR013154">
    <property type="entry name" value="ADH-like_N"/>
</dbReference>
<dbReference type="OrthoDB" id="9797931at2"/>
<dbReference type="SUPFAM" id="SSF51735">
    <property type="entry name" value="NAD(P)-binding Rossmann-fold domains"/>
    <property type="match status" value="1"/>
</dbReference>
<feature type="domain" description="Alcohol dehydrogenase-like N-terminal" evidence="5">
    <location>
        <begin position="25"/>
        <end position="110"/>
    </location>
</feature>
<dbReference type="InterPro" id="IPR050129">
    <property type="entry name" value="Zn_alcohol_dh"/>
</dbReference>
<dbReference type="Gene3D" id="3.40.50.720">
    <property type="entry name" value="NAD(P)-binding Rossmann-like Domain"/>
    <property type="match status" value="1"/>
</dbReference>
<keyword evidence="2" id="KW-0560">Oxidoreductase</keyword>
<evidence type="ECO:0000313" key="6">
    <source>
        <dbReference type="EMBL" id="KHD98355.1"/>
    </source>
</evidence>
<feature type="domain" description="Alcohol dehydrogenase-like C-terminal" evidence="4">
    <location>
        <begin position="162"/>
        <end position="293"/>
    </location>
</feature>
<evidence type="ECO:0000259" key="4">
    <source>
        <dbReference type="Pfam" id="PF00107"/>
    </source>
</evidence>
<feature type="region of interest" description="Disordered" evidence="3">
    <location>
        <begin position="1"/>
        <end position="20"/>
    </location>
</feature>
<dbReference type="Gene3D" id="3.90.180.10">
    <property type="entry name" value="Medium-chain alcohol dehydrogenases, catalytic domain"/>
    <property type="match status" value="2"/>
</dbReference>
<dbReference type="GO" id="GO:0016491">
    <property type="term" value="F:oxidoreductase activity"/>
    <property type="evidence" value="ECO:0007669"/>
    <property type="project" value="UniProtKB-KW"/>
</dbReference>
<evidence type="ECO:0000313" key="7">
    <source>
        <dbReference type="Proteomes" id="UP000030466"/>
    </source>
</evidence>
<feature type="compositionally biased region" description="Polar residues" evidence="3">
    <location>
        <begin position="1"/>
        <end position="14"/>
    </location>
</feature>
<evidence type="ECO:0000256" key="3">
    <source>
        <dbReference type="SAM" id="MobiDB-lite"/>
    </source>
</evidence>
<dbReference type="EMBL" id="JSUH01000003">
    <property type="protein sequence ID" value="KHD98355.1"/>
    <property type="molecule type" value="Genomic_DNA"/>
</dbReference>
<organism evidence="6 7">
    <name type="scientific">Kocuria rosea subsp. polaris</name>
    <dbReference type="NCBI Taxonomy" id="136273"/>
    <lineage>
        <taxon>Bacteria</taxon>
        <taxon>Bacillati</taxon>
        <taxon>Actinomycetota</taxon>
        <taxon>Actinomycetes</taxon>
        <taxon>Micrococcales</taxon>
        <taxon>Micrococcaceae</taxon>
        <taxon>Kocuria</taxon>
    </lineage>
</organism>
<dbReference type="Pfam" id="PF08240">
    <property type="entry name" value="ADH_N"/>
    <property type="match status" value="1"/>
</dbReference>
<accession>A0A0A6VTZ0</accession>
<comment type="cofactor">
    <cofactor evidence="1">
        <name>Zn(2+)</name>
        <dbReference type="ChEBI" id="CHEBI:29105"/>
    </cofactor>
</comment>
<dbReference type="AlphaFoldDB" id="A0A0A6VTZ0"/>
<dbReference type="InterPro" id="IPR036291">
    <property type="entry name" value="NAD(P)-bd_dom_sf"/>
</dbReference>
<dbReference type="PANTHER" id="PTHR43401:SF2">
    <property type="entry name" value="L-THREONINE 3-DEHYDROGENASE"/>
    <property type="match status" value="1"/>
</dbReference>
<dbReference type="InterPro" id="IPR011032">
    <property type="entry name" value="GroES-like_sf"/>
</dbReference>
<proteinExistence type="predicted"/>
<dbReference type="InterPro" id="IPR013149">
    <property type="entry name" value="ADH-like_C"/>
</dbReference>
<gene>
    <name evidence="6" type="ORF">GY22_04685</name>
</gene>
<evidence type="ECO:0000256" key="2">
    <source>
        <dbReference type="ARBA" id="ARBA00023002"/>
    </source>
</evidence>
<sequence length="333" mass="36155">MRASHVPTTGTVTVTDWPDPHAREPGQLVVRMLHASICGSDLHAAFHGLLHAEGPRRPGYPGHEGVGVVVESRSERVPEGTLVLTVPQGEMGGCFAELQLLDDLHVVELPAGTDPGDSLQLRRLMMAQQYGTCLYAMRQFWPVETPARRAHTCVVMGAGSAGLFFVEEARRLGFAHVVASDLDTGRLEVARRLGAVPVRVPEEDLAAVVAEVTGGRGADLVIEAVGHDVLRDQAVELAADRGIVGFFGLPERHGHTEVPLWTAFRKNLRLQCSVAAQAEPGLTSFREALRRISEGEIDVEHCLGPEFPLERIAEAMQRAEEHRPGDIKLTITP</sequence>
<evidence type="ECO:0000259" key="5">
    <source>
        <dbReference type="Pfam" id="PF08240"/>
    </source>
</evidence>
<dbReference type="PANTHER" id="PTHR43401">
    <property type="entry name" value="L-THREONINE 3-DEHYDROGENASE"/>
    <property type="match status" value="1"/>
</dbReference>
<comment type="caution">
    <text evidence="6">The sequence shown here is derived from an EMBL/GenBank/DDBJ whole genome shotgun (WGS) entry which is preliminary data.</text>
</comment>
<evidence type="ECO:0000256" key="1">
    <source>
        <dbReference type="ARBA" id="ARBA00001947"/>
    </source>
</evidence>
<dbReference type="SUPFAM" id="SSF50129">
    <property type="entry name" value="GroES-like"/>
    <property type="match status" value="1"/>
</dbReference>
<protein>
    <submittedName>
        <fullName evidence="6">Zinc-containing alcohol dehydrogenase</fullName>
    </submittedName>
</protein>
<keyword evidence="7" id="KW-1185">Reference proteome</keyword>